<feature type="signal peptide" evidence="1">
    <location>
        <begin position="1"/>
        <end position="28"/>
    </location>
</feature>
<dbReference type="SUPFAM" id="SSF49695">
    <property type="entry name" value="gamma-Crystallin-like"/>
    <property type="match status" value="1"/>
</dbReference>
<comment type="caution">
    <text evidence="2">The sequence shown here is derived from an EMBL/GenBank/DDBJ whole genome shotgun (WGS) entry which is preliminary data.</text>
</comment>
<dbReference type="RefSeq" id="WP_196206280.1">
    <property type="nucleotide sequence ID" value="NZ_JADPUN010000386.1"/>
</dbReference>
<evidence type="ECO:0000313" key="2">
    <source>
        <dbReference type="EMBL" id="MBF9134808.1"/>
    </source>
</evidence>
<reference evidence="2 3" key="1">
    <citation type="submission" date="2020-11" db="EMBL/GenBank/DDBJ databases">
        <title>A novel isolate from a Black sea contaminated sediment with potential to produce alkanes: Plantactinospora alkalitolerans sp. nov.</title>
        <authorList>
            <person name="Carro L."/>
            <person name="Veyisoglu A."/>
            <person name="Guven K."/>
            <person name="Schumann P."/>
            <person name="Klenk H.-P."/>
            <person name="Sahin N."/>
        </authorList>
    </citation>
    <scope>NUCLEOTIDE SEQUENCE [LARGE SCALE GENOMIC DNA]</scope>
    <source>
        <strain evidence="2 3">S1510</strain>
    </source>
</reference>
<name>A0ABS0H8K6_9ACTN</name>
<dbReference type="InterPro" id="IPR011024">
    <property type="entry name" value="G_crystallin-like"/>
</dbReference>
<evidence type="ECO:0000256" key="1">
    <source>
        <dbReference type="SAM" id="SignalP"/>
    </source>
</evidence>
<dbReference type="Proteomes" id="UP000638560">
    <property type="component" value="Unassembled WGS sequence"/>
</dbReference>
<protein>
    <submittedName>
        <fullName evidence="2">Peptidase inhibitor family I36 protein</fullName>
    </submittedName>
</protein>
<feature type="chain" id="PRO_5045047527" evidence="1">
    <location>
        <begin position="29"/>
        <end position="162"/>
    </location>
</feature>
<keyword evidence="1" id="KW-0732">Signal</keyword>
<organism evidence="2 3">
    <name type="scientific">Plantactinospora alkalitolerans</name>
    <dbReference type="NCBI Taxonomy" id="2789879"/>
    <lineage>
        <taxon>Bacteria</taxon>
        <taxon>Bacillati</taxon>
        <taxon>Actinomycetota</taxon>
        <taxon>Actinomycetes</taxon>
        <taxon>Micromonosporales</taxon>
        <taxon>Micromonosporaceae</taxon>
        <taxon>Plantactinospora</taxon>
    </lineage>
</organism>
<accession>A0ABS0H8K6</accession>
<evidence type="ECO:0000313" key="3">
    <source>
        <dbReference type="Proteomes" id="UP000638560"/>
    </source>
</evidence>
<dbReference type="EMBL" id="JADPUN010000386">
    <property type="protein sequence ID" value="MBF9134808.1"/>
    <property type="molecule type" value="Genomic_DNA"/>
</dbReference>
<proteinExistence type="predicted"/>
<sequence>MRTRMIAVAGTMLGAMGVLGAAGSPATAAEQGRDCVVNLDTRAVTCAATEEQALRAAGVAASRVIARTYDGRNYSGAVHTWVQSRACTPGYDREWQWADLRHTSGGNWNNRISSVRTYQRCDVRFYDGLNFQGAASTWIDASANLATVGGGWSNRAGSIKFS</sequence>
<gene>
    <name evidence="2" type="ORF">I0C86_38680</name>
</gene>
<keyword evidence="3" id="KW-1185">Reference proteome</keyword>
<dbReference type="Gene3D" id="2.60.20.10">
    <property type="entry name" value="Crystallins"/>
    <property type="match status" value="1"/>
</dbReference>
<dbReference type="Pfam" id="PF03995">
    <property type="entry name" value="Inhibitor_I36"/>
    <property type="match status" value="1"/>
</dbReference>